<protein>
    <submittedName>
        <fullName evidence="2">Uncharacterized protein</fullName>
    </submittedName>
</protein>
<keyword evidence="3" id="KW-1185">Reference proteome</keyword>
<dbReference type="AlphaFoldDB" id="A0A235B1C9"/>
<evidence type="ECO:0000313" key="3">
    <source>
        <dbReference type="Proteomes" id="UP000215459"/>
    </source>
</evidence>
<organism evidence="2 3">
    <name type="scientific">Paludifilum halophilum</name>
    <dbReference type="NCBI Taxonomy" id="1642702"/>
    <lineage>
        <taxon>Bacteria</taxon>
        <taxon>Bacillati</taxon>
        <taxon>Bacillota</taxon>
        <taxon>Bacilli</taxon>
        <taxon>Bacillales</taxon>
        <taxon>Thermoactinomycetaceae</taxon>
        <taxon>Paludifilum</taxon>
    </lineage>
</organism>
<reference evidence="2 3" key="1">
    <citation type="submission" date="2017-07" db="EMBL/GenBank/DDBJ databases">
        <title>The genome sequence of Paludifilum halophilum highlights mechanisms for microbial adaptation to high salt environemnts.</title>
        <authorList>
            <person name="Belbahri L."/>
        </authorList>
    </citation>
    <scope>NUCLEOTIDE SEQUENCE [LARGE SCALE GENOMIC DNA]</scope>
    <source>
        <strain evidence="2 3">DSM 102817</strain>
    </source>
</reference>
<proteinExistence type="predicted"/>
<dbReference type="Proteomes" id="UP000215459">
    <property type="component" value="Unassembled WGS sequence"/>
</dbReference>
<dbReference type="RefSeq" id="WP_094266009.1">
    <property type="nucleotide sequence ID" value="NZ_NOWF01000021.1"/>
</dbReference>
<gene>
    <name evidence="2" type="ORF">CHM34_18075</name>
</gene>
<feature type="coiled-coil region" evidence="1">
    <location>
        <begin position="47"/>
        <end position="78"/>
    </location>
</feature>
<evidence type="ECO:0000256" key="1">
    <source>
        <dbReference type="SAM" id="Coils"/>
    </source>
</evidence>
<name>A0A235B1C9_9BACL</name>
<comment type="caution">
    <text evidence="2">The sequence shown here is derived from an EMBL/GenBank/DDBJ whole genome shotgun (WGS) entry which is preliminary data.</text>
</comment>
<sequence length="78" mass="9542">MIKPIYTTKWAAFPLDDIMWIEQCSKKYPNDKGFFIILKCSRYNYEIDEWENVIHLEAEEAEELMEVWNQYKEQEADE</sequence>
<keyword evidence="1" id="KW-0175">Coiled coil</keyword>
<evidence type="ECO:0000313" key="2">
    <source>
        <dbReference type="EMBL" id="OYD06108.1"/>
    </source>
</evidence>
<accession>A0A235B1C9</accession>
<dbReference type="EMBL" id="NOWF01000021">
    <property type="protein sequence ID" value="OYD06108.1"/>
    <property type="molecule type" value="Genomic_DNA"/>
</dbReference>